<reference evidence="1" key="1">
    <citation type="submission" date="2023-04" db="EMBL/GenBank/DDBJ databases">
        <title>The human skin virome in hidradenitis suppurativa patients.</title>
        <authorList>
            <person name="Jansen D."/>
        </authorList>
    </citation>
    <scope>NUCLEOTIDE SEQUENCE</scope>
    <source>
        <strain evidence="1">VC3_JansenPhageC</strain>
    </source>
</reference>
<evidence type="ECO:0000313" key="1">
    <source>
        <dbReference type="EMBL" id="WLJ25685.1"/>
    </source>
</evidence>
<name>A0AA49X3K3_9VIRU</name>
<proteinExistence type="predicted"/>
<sequence length="35" mass="4268">MLPSISIKNIIFQNHEKQKPLIYRGFFHLPFRLKI</sequence>
<accession>A0AA49X3K3</accession>
<organism evidence="1">
    <name type="scientific">Staphylococcus phage HS06</name>
    <dbReference type="NCBI Taxonomy" id="3056400"/>
    <lineage>
        <taxon>Viruses</taxon>
    </lineage>
</organism>
<dbReference type="EMBL" id="OQ890314">
    <property type="protein sequence ID" value="WLJ25685.1"/>
    <property type="molecule type" value="Genomic_DNA"/>
</dbReference>
<protein>
    <submittedName>
        <fullName evidence="1">Uncharacterized protein</fullName>
    </submittedName>
</protein>